<dbReference type="CDD" id="cd04643">
    <property type="entry name" value="CBS_pair_bac"/>
    <property type="match status" value="1"/>
</dbReference>
<protein>
    <recommendedName>
        <fullName evidence="2">CBS domain-containing protein</fullName>
    </recommendedName>
</protein>
<accession>A0A0R1WF06</accession>
<dbReference type="PANTHER" id="PTHR43080">
    <property type="entry name" value="CBS DOMAIN-CONTAINING PROTEIN CBSX3, MITOCHONDRIAL"/>
    <property type="match status" value="1"/>
</dbReference>
<dbReference type="InterPro" id="IPR046342">
    <property type="entry name" value="CBS_dom_sf"/>
</dbReference>
<dbReference type="InterPro" id="IPR000644">
    <property type="entry name" value="CBS_dom"/>
</dbReference>
<dbReference type="RefSeq" id="WP_010622764.1">
    <property type="nucleotide sequence ID" value="NZ_AZGF01000001.1"/>
</dbReference>
<reference evidence="3 4" key="1">
    <citation type="journal article" date="2015" name="Genome Announc.">
        <title>Expanding the biotechnology potential of lactobacilli through comparative genomics of 213 strains and associated genera.</title>
        <authorList>
            <person name="Sun Z."/>
            <person name="Harris H.M."/>
            <person name="McCann A."/>
            <person name="Guo C."/>
            <person name="Argimon S."/>
            <person name="Zhang W."/>
            <person name="Yang X."/>
            <person name="Jeffery I.B."/>
            <person name="Cooney J.C."/>
            <person name="Kagawa T.F."/>
            <person name="Liu W."/>
            <person name="Song Y."/>
            <person name="Salvetti E."/>
            <person name="Wrobel A."/>
            <person name="Rasinkangas P."/>
            <person name="Parkhill J."/>
            <person name="Rea M.C."/>
            <person name="O'Sullivan O."/>
            <person name="Ritari J."/>
            <person name="Douillard F.P."/>
            <person name="Paul Ross R."/>
            <person name="Yang R."/>
            <person name="Briner A.E."/>
            <person name="Felis G.E."/>
            <person name="de Vos W.M."/>
            <person name="Barrangou R."/>
            <person name="Klaenhammer T.R."/>
            <person name="Caufield P.W."/>
            <person name="Cui Y."/>
            <person name="Zhang H."/>
            <person name="O'Toole P.W."/>
        </authorList>
    </citation>
    <scope>NUCLEOTIDE SEQUENCE [LARGE SCALE GENOMIC DNA]</scope>
    <source>
        <strain evidence="3 4">DSM 5007</strain>
    </source>
</reference>
<organism evidence="3 4">
    <name type="scientific">Paucilactobacillus suebicus DSM 5007 = KCTC 3549</name>
    <dbReference type="NCBI Taxonomy" id="1423807"/>
    <lineage>
        <taxon>Bacteria</taxon>
        <taxon>Bacillati</taxon>
        <taxon>Bacillota</taxon>
        <taxon>Bacilli</taxon>
        <taxon>Lactobacillales</taxon>
        <taxon>Lactobacillaceae</taxon>
        <taxon>Paucilactobacillus</taxon>
    </lineage>
</organism>
<evidence type="ECO:0000313" key="3">
    <source>
        <dbReference type="EMBL" id="KRM13443.1"/>
    </source>
</evidence>
<dbReference type="OrthoDB" id="2375431at2"/>
<evidence type="ECO:0000259" key="2">
    <source>
        <dbReference type="Pfam" id="PF00571"/>
    </source>
</evidence>
<dbReference type="SUPFAM" id="SSF54631">
    <property type="entry name" value="CBS-domain pair"/>
    <property type="match status" value="1"/>
</dbReference>
<evidence type="ECO:0000313" key="4">
    <source>
        <dbReference type="Proteomes" id="UP000051820"/>
    </source>
</evidence>
<name>A0A0R1WF06_9LACO</name>
<gene>
    <name evidence="3" type="ORF">FD16_GL000010</name>
</gene>
<dbReference type="STRING" id="1423807.FD16_GL000010"/>
<evidence type="ECO:0000256" key="1">
    <source>
        <dbReference type="ARBA" id="ARBA00023122"/>
    </source>
</evidence>
<dbReference type="AlphaFoldDB" id="A0A0R1WF06"/>
<keyword evidence="4" id="KW-1185">Reference proteome</keyword>
<dbReference type="InterPro" id="IPR048125">
    <property type="entry name" value="CBS_CbpB"/>
</dbReference>
<dbReference type="Proteomes" id="UP000051820">
    <property type="component" value="Unassembled WGS sequence"/>
</dbReference>
<proteinExistence type="predicted"/>
<keyword evidence="1" id="KW-0129">CBS domain</keyword>
<dbReference type="Gene3D" id="3.10.580.10">
    <property type="entry name" value="CBS-domain"/>
    <property type="match status" value="1"/>
</dbReference>
<dbReference type="InterPro" id="IPR051257">
    <property type="entry name" value="Diverse_CBS-Domain"/>
</dbReference>
<feature type="domain" description="CBS" evidence="2">
    <location>
        <begin position="86"/>
        <end position="139"/>
    </location>
</feature>
<dbReference type="eggNOG" id="COG0517">
    <property type="taxonomic scope" value="Bacteria"/>
</dbReference>
<dbReference type="NCBIfam" id="NF041630">
    <property type="entry name" value="CBS_CbpB"/>
    <property type="match status" value="1"/>
</dbReference>
<comment type="caution">
    <text evidence="3">The sequence shown here is derived from an EMBL/GenBank/DDBJ whole genome shotgun (WGS) entry which is preliminary data.</text>
</comment>
<dbReference type="EMBL" id="AZGF01000001">
    <property type="protein sequence ID" value="KRM13443.1"/>
    <property type="molecule type" value="Genomic_DNA"/>
</dbReference>
<dbReference type="PATRIC" id="fig|1423807.3.peg.10"/>
<dbReference type="PANTHER" id="PTHR43080:SF30">
    <property type="entry name" value="CYCLIC DI-AMP RECEPTOR B"/>
    <property type="match status" value="1"/>
</dbReference>
<dbReference type="Pfam" id="PF00571">
    <property type="entry name" value="CBS"/>
    <property type="match status" value="1"/>
</dbReference>
<sequence>MINSAIKGMLTENQEKFLIPAAVVANVLESNNLYHAFLVLTKIKYAKIVVLNNDGKYRGLLSLPMITEQMFETESIDVEKLKSIKVADVMQTDAPTIADPYDVEQDLHLLTDQPFLPVVAENGDFTGIVTRRELFKAINHLVHDMDEEYDIISKDSKMITERE</sequence>